<protein>
    <submittedName>
        <fullName evidence="1">Uncharacterized protein</fullName>
    </submittedName>
</protein>
<keyword evidence="2" id="KW-1185">Reference proteome</keyword>
<dbReference type="Proteomes" id="UP000248553">
    <property type="component" value="Unassembled WGS sequence"/>
</dbReference>
<evidence type="ECO:0000313" key="2">
    <source>
        <dbReference type="Proteomes" id="UP000248553"/>
    </source>
</evidence>
<organism evidence="1 2">
    <name type="scientific">Hymenobacter edaphi</name>
    <dbReference type="NCBI Taxonomy" id="2211146"/>
    <lineage>
        <taxon>Bacteria</taxon>
        <taxon>Pseudomonadati</taxon>
        <taxon>Bacteroidota</taxon>
        <taxon>Cytophagia</taxon>
        <taxon>Cytophagales</taxon>
        <taxon>Hymenobacteraceae</taxon>
        <taxon>Hymenobacter</taxon>
    </lineage>
</organism>
<name>A0A328BRP7_9BACT</name>
<proteinExistence type="predicted"/>
<reference evidence="2" key="1">
    <citation type="submission" date="2018-05" db="EMBL/GenBank/DDBJ databases">
        <authorList>
            <person name="Nie L."/>
        </authorList>
    </citation>
    <scope>NUCLEOTIDE SEQUENCE [LARGE SCALE GENOMIC DNA]</scope>
    <source>
        <strain evidence="2">NL</strain>
    </source>
</reference>
<comment type="caution">
    <text evidence="1">The sequence shown here is derived from an EMBL/GenBank/DDBJ whole genome shotgun (WGS) entry which is preliminary data.</text>
</comment>
<dbReference type="AlphaFoldDB" id="A0A328BRP7"/>
<evidence type="ECO:0000313" key="1">
    <source>
        <dbReference type="EMBL" id="RAK69940.1"/>
    </source>
</evidence>
<dbReference type="EMBL" id="QHKM01000001">
    <property type="protein sequence ID" value="RAK69940.1"/>
    <property type="molecule type" value="Genomic_DNA"/>
</dbReference>
<accession>A0A328BRP7</accession>
<sequence length="145" mass="15961">MLLAGGLAAATAARGQNRPAIVVNGAPFQDCQPLRELRSLALPVGRPDTLMVEFIVVRGYRPIGVRQFPSVAAFNQFDVLAWLNTPGVAPPSAQQVPRRYELPMRTKVQGGDQLVVTVGRLAKGRRIMDDRQLIDQTYHILLCDE</sequence>
<gene>
    <name evidence="1" type="ORF">DLM85_03550</name>
</gene>